<dbReference type="GO" id="GO:0070043">
    <property type="term" value="F:rRNA (guanine-N7-)-methyltransferase activity"/>
    <property type="evidence" value="ECO:0007669"/>
    <property type="project" value="UniProtKB-UniRule"/>
</dbReference>
<evidence type="ECO:0000256" key="3">
    <source>
        <dbReference type="ARBA" id="ARBA00022603"/>
    </source>
</evidence>
<accession>A0A3P3QNN3</accession>
<dbReference type="EC" id="2.1.1.264" evidence="7"/>
<sequence length="710" mass="80856">MLEFWALTSKGVEELLADEIRRYQGEVIKLGMGVVRFKAELKDAYQLCLWSRLATRILRLEQSIDIDANSDLYQVAMRINWPSLMRMEQSFAVECVGKHPTIDNTQYGGMRVKDAIVDQFRERYEARPNVDRIDPDVRFQVRLERQHFHFLQDFSGPSLHQRGYRKEQGDAPLKEHLAAALLIRSGWKADQPLYDPFCGSGTLLIEAALMARQLAPGLKREKFAFESWGDHQPELWQQLRAEALGARQAIAEGVTFVGSDTDERTLQKARQNAARAGVADYIEFITQDATQIQSAVCAGKGVIITNPPYGERLGDLPQLIPVYAEFSLGLKKHYQGWRLAIITSSPDLLRALKLSKAKSYKFTNGPLDCEFTMFDLTEQQVQVNANSQTAALFYAESESFGNRLKKNVKQLEKWAKREHISCYRMYDADIPEYNVAVDWYDGEVVIHEYAAPANVDEQIAQKRLFDVVNLVPKVLGISSDKLVLKVREKQKGKEQYQPLAKAGQYKEVTEYGAKFLVNLRDYLDTGLFLDHRVTRLAIQQQAKGKKVLNLFAYTGTASVHAALGGALSVTTVDMSNTYLDWAKRNFLINGLEGKAYQFVQDNCLDWLKGCKNQFDLIFVDPPTFSNSKRMEDTWDVQRDHVKLLTMVGRCLAPNGKVIFSNNKRRFKLDKAALEEAGWTIKDISAQSLPEDFKRNPHIHVCFELLKRVEA</sequence>
<evidence type="ECO:0000256" key="1">
    <source>
        <dbReference type="ARBA" id="ARBA00022490"/>
    </source>
</evidence>
<proteinExistence type="inferred from homology"/>
<dbReference type="Pfam" id="PF01170">
    <property type="entry name" value="UPF0020"/>
    <property type="match status" value="1"/>
</dbReference>
<dbReference type="GO" id="GO:0003723">
    <property type="term" value="F:RNA binding"/>
    <property type="evidence" value="ECO:0007669"/>
    <property type="project" value="UniProtKB-UniRule"/>
</dbReference>
<keyword evidence="4 7" id="KW-0808">Transferase</keyword>
<evidence type="ECO:0000313" key="11">
    <source>
        <dbReference type="Proteomes" id="UP000276260"/>
    </source>
</evidence>
<protein>
    <recommendedName>
        <fullName evidence="7">Ribosomal RNA large subunit methyltransferase K/L</fullName>
    </recommendedName>
    <domain>
        <recommendedName>
            <fullName evidence="7">23S rRNA m2G2445 methyltransferase</fullName>
            <ecNumber evidence="7">2.1.1.173</ecNumber>
        </recommendedName>
        <alternativeName>
            <fullName evidence="7">rRNA (guanine-N(2)-)-methyltransferase RlmL</fullName>
        </alternativeName>
    </domain>
    <domain>
        <recommendedName>
            <fullName evidence="7">23S rRNA m7G2069 methyltransferase</fullName>
            <ecNumber evidence="7">2.1.1.264</ecNumber>
        </recommendedName>
        <alternativeName>
            <fullName evidence="7">rRNA (guanine-N(7)-)-methyltransferase RlmK</fullName>
        </alternativeName>
    </domain>
</protein>
<dbReference type="Gene3D" id="3.40.50.150">
    <property type="entry name" value="Vaccinia Virus protein VP39"/>
    <property type="match status" value="2"/>
</dbReference>
<dbReference type="PROSITE" id="PS51165">
    <property type="entry name" value="THUMP"/>
    <property type="match status" value="1"/>
</dbReference>
<dbReference type="InterPro" id="IPR029063">
    <property type="entry name" value="SAM-dependent_MTases_sf"/>
</dbReference>
<dbReference type="EC" id="2.1.1.173" evidence="7"/>
<comment type="catalytic activity">
    <reaction evidence="7">
        <text>guanosine(2445) in 23S rRNA + S-adenosyl-L-methionine = N(2)-methylguanosine(2445) in 23S rRNA + S-adenosyl-L-homocysteine + H(+)</text>
        <dbReference type="Rhea" id="RHEA:42740"/>
        <dbReference type="Rhea" id="RHEA-COMP:10215"/>
        <dbReference type="Rhea" id="RHEA-COMP:10216"/>
        <dbReference type="ChEBI" id="CHEBI:15378"/>
        <dbReference type="ChEBI" id="CHEBI:57856"/>
        <dbReference type="ChEBI" id="CHEBI:59789"/>
        <dbReference type="ChEBI" id="CHEBI:74269"/>
        <dbReference type="ChEBI" id="CHEBI:74481"/>
        <dbReference type="EC" id="2.1.1.173"/>
    </reaction>
</comment>
<dbReference type="OrthoDB" id="9809404at2"/>
<comment type="caution">
    <text evidence="10">The sequence shown here is derived from an EMBL/GenBank/DDBJ whole genome shotgun (WGS) entry which is preliminary data.</text>
</comment>
<dbReference type="HAMAP" id="MF_01858">
    <property type="entry name" value="23SrRNA_methyltr_KL"/>
    <property type="match status" value="1"/>
</dbReference>
<keyword evidence="6 8" id="KW-0694">RNA-binding</keyword>
<dbReference type="PROSITE" id="PS00092">
    <property type="entry name" value="N6_MTASE"/>
    <property type="match status" value="1"/>
</dbReference>
<evidence type="ECO:0000256" key="4">
    <source>
        <dbReference type="ARBA" id="ARBA00022679"/>
    </source>
</evidence>
<comment type="similarity">
    <text evidence="7">Belongs to the methyltransferase superfamily. RlmKL family.</text>
</comment>
<reference evidence="10 11" key="1">
    <citation type="submission" date="2018-11" db="EMBL/GenBank/DDBJ databases">
        <title>Draft genome analysis of Rheinheimera mesophila isolated from an industrial waste site.</title>
        <authorList>
            <person name="Yu Q."/>
            <person name="Qi Y."/>
            <person name="Zhang H."/>
            <person name="Lu Y."/>
            <person name="Pu J."/>
        </authorList>
    </citation>
    <scope>NUCLEOTIDE SEQUENCE [LARGE SCALE GENOMIC DNA]</scope>
    <source>
        <strain evidence="10 11">IITR13</strain>
    </source>
</reference>
<dbReference type="InterPro" id="IPR053943">
    <property type="entry name" value="RlmKL-like_Mtase_CS"/>
</dbReference>
<keyword evidence="3 7" id="KW-0489">Methyltransferase</keyword>
<dbReference type="InterPro" id="IPR004114">
    <property type="entry name" value="THUMP_dom"/>
</dbReference>
<dbReference type="PIRSF" id="PIRSF037618">
    <property type="entry name" value="RNA_Mtase_bacteria_prd"/>
    <property type="match status" value="1"/>
</dbReference>
<keyword evidence="1 7" id="KW-0963">Cytoplasm</keyword>
<dbReference type="PANTHER" id="PTHR47313:SF1">
    <property type="entry name" value="RIBOSOMAL RNA LARGE SUBUNIT METHYLTRANSFERASE K_L"/>
    <property type="match status" value="1"/>
</dbReference>
<evidence type="ECO:0000313" key="10">
    <source>
        <dbReference type="EMBL" id="RRJ22784.1"/>
    </source>
</evidence>
<dbReference type="Pfam" id="PF10672">
    <property type="entry name" value="Methyltrans_SAM"/>
    <property type="match status" value="1"/>
</dbReference>
<dbReference type="PROSITE" id="PS01261">
    <property type="entry name" value="UPF0020"/>
    <property type="match status" value="1"/>
</dbReference>
<dbReference type="AlphaFoldDB" id="A0A3P3QNN3"/>
<evidence type="ECO:0000256" key="5">
    <source>
        <dbReference type="ARBA" id="ARBA00022691"/>
    </source>
</evidence>
<dbReference type="Proteomes" id="UP000276260">
    <property type="component" value="Unassembled WGS sequence"/>
</dbReference>
<dbReference type="CDD" id="cd02440">
    <property type="entry name" value="AdoMet_MTases"/>
    <property type="match status" value="2"/>
</dbReference>
<dbReference type="NCBIfam" id="NF008748">
    <property type="entry name" value="PRK11783.1"/>
    <property type="match status" value="1"/>
</dbReference>
<comment type="catalytic activity">
    <reaction evidence="7">
        <text>guanosine(2069) in 23S rRNA + S-adenosyl-L-methionine = N(2)-methylguanosine(2069) in 23S rRNA + S-adenosyl-L-homocysteine + H(+)</text>
        <dbReference type="Rhea" id="RHEA:43772"/>
        <dbReference type="Rhea" id="RHEA-COMP:10688"/>
        <dbReference type="Rhea" id="RHEA-COMP:10689"/>
        <dbReference type="ChEBI" id="CHEBI:15378"/>
        <dbReference type="ChEBI" id="CHEBI:57856"/>
        <dbReference type="ChEBI" id="CHEBI:59789"/>
        <dbReference type="ChEBI" id="CHEBI:74269"/>
        <dbReference type="ChEBI" id="CHEBI:74481"/>
        <dbReference type="EC" id="2.1.1.264"/>
    </reaction>
</comment>
<dbReference type="PANTHER" id="PTHR47313">
    <property type="entry name" value="RIBOSOMAL RNA LARGE SUBUNIT METHYLTRANSFERASE K/L"/>
    <property type="match status" value="1"/>
</dbReference>
<evidence type="ECO:0000256" key="7">
    <source>
        <dbReference type="HAMAP-Rule" id="MF_01858"/>
    </source>
</evidence>
<comment type="subcellular location">
    <subcellularLocation>
        <location evidence="7">Cytoplasm</location>
    </subcellularLocation>
</comment>
<keyword evidence="5 7" id="KW-0949">S-adenosyl-L-methionine</keyword>
<dbReference type="Gene3D" id="3.30.750.80">
    <property type="entry name" value="RNA methyltransferase domain (HRMD) like"/>
    <property type="match status" value="1"/>
</dbReference>
<dbReference type="CDD" id="cd11715">
    <property type="entry name" value="THUMP_AdoMetMT"/>
    <property type="match status" value="1"/>
</dbReference>
<dbReference type="Pfam" id="PF22020">
    <property type="entry name" value="RlmL_1st"/>
    <property type="match status" value="1"/>
</dbReference>
<dbReference type="RefSeq" id="WP_046521506.1">
    <property type="nucleotide sequence ID" value="NZ_LAVS01000098.1"/>
</dbReference>
<keyword evidence="11" id="KW-1185">Reference proteome</keyword>
<comment type="function">
    <text evidence="7">Specifically methylates the guanine in position 2445 (m2G2445) and the guanine in position 2069 (m7G2069) of 23S rRNA.</text>
</comment>
<organism evidence="10 11">
    <name type="scientific">Rheinheimera mesophila</name>
    <dbReference type="NCBI Taxonomy" id="1547515"/>
    <lineage>
        <taxon>Bacteria</taxon>
        <taxon>Pseudomonadati</taxon>
        <taxon>Pseudomonadota</taxon>
        <taxon>Gammaproteobacteria</taxon>
        <taxon>Chromatiales</taxon>
        <taxon>Chromatiaceae</taxon>
        <taxon>Rheinheimera</taxon>
    </lineage>
</organism>
<dbReference type="SMART" id="SM00981">
    <property type="entry name" value="THUMP"/>
    <property type="match status" value="1"/>
</dbReference>
<gene>
    <name evidence="7 10" type="primary">rlmL</name>
    <name evidence="10" type="ORF">EIK76_01465</name>
</gene>
<dbReference type="FunFam" id="3.40.50.150:FF:000039">
    <property type="entry name" value="Ribosomal RNA large subunit methyltransferase K/L"/>
    <property type="match status" value="1"/>
</dbReference>
<dbReference type="Gene3D" id="3.30.2130.30">
    <property type="match status" value="1"/>
</dbReference>
<evidence type="ECO:0000259" key="9">
    <source>
        <dbReference type="PROSITE" id="PS51165"/>
    </source>
</evidence>
<dbReference type="InterPro" id="IPR002052">
    <property type="entry name" value="DNA_methylase_N6_adenine_CS"/>
</dbReference>
<evidence type="ECO:0000256" key="2">
    <source>
        <dbReference type="ARBA" id="ARBA00022552"/>
    </source>
</evidence>
<dbReference type="InterPro" id="IPR054170">
    <property type="entry name" value="RlmL_1st"/>
</dbReference>
<dbReference type="InterPro" id="IPR000241">
    <property type="entry name" value="RlmKL-like_Mtase"/>
</dbReference>
<dbReference type="InterPro" id="IPR017244">
    <property type="entry name" value="23SrRNA_methyltr_KL"/>
</dbReference>
<evidence type="ECO:0000256" key="8">
    <source>
        <dbReference type="PROSITE-ProRule" id="PRU00529"/>
    </source>
</evidence>
<dbReference type="InterPro" id="IPR019614">
    <property type="entry name" value="SAM-dep_methyl-trfase"/>
</dbReference>
<dbReference type="SUPFAM" id="SSF53335">
    <property type="entry name" value="S-adenosyl-L-methionine-dependent methyltransferases"/>
    <property type="match status" value="2"/>
</dbReference>
<keyword evidence="2 7" id="KW-0698">rRNA processing</keyword>
<dbReference type="GO" id="GO:0052915">
    <property type="term" value="F:23S rRNA (guanine(2445)-N(2))-methyltransferase activity"/>
    <property type="evidence" value="ECO:0007669"/>
    <property type="project" value="UniProtKB-UniRule"/>
</dbReference>
<feature type="domain" description="THUMP" evidence="9">
    <location>
        <begin position="43"/>
        <end position="155"/>
    </location>
</feature>
<dbReference type="EMBL" id="RRCF01000001">
    <property type="protein sequence ID" value="RRJ22784.1"/>
    <property type="molecule type" value="Genomic_DNA"/>
</dbReference>
<dbReference type="Pfam" id="PF02926">
    <property type="entry name" value="THUMP"/>
    <property type="match status" value="1"/>
</dbReference>
<dbReference type="GO" id="GO:0005737">
    <property type="term" value="C:cytoplasm"/>
    <property type="evidence" value="ECO:0007669"/>
    <property type="project" value="UniProtKB-SubCell"/>
</dbReference>
<evidence type="ECO:0000256" key="6">
    <source>
        <dbReference type="ARBA" id="ARBA00022884"/>
    </source>
</evidence>
<name>A0A3P3QNN3_9GAMM</name>